<dbReference type="eggNOG" id="KOG2303">
    <property type="taxonomic scope" value="Eukaryota"/>
</dbReference>
<reference evidence="15" key="2">
    <citation type="submission" date="2021-01" db="UniProtKB">
        <authorList>
            <consortium name="EnsemblMetazoa"/>
        </authorList>
    </citation>
    <scope>IDENTIFICATION</scope>
    <source>
        <strain evidence="15">Aabys</strain>
    </source>
</reference>
<feature type="compositionally biased region" description="Basic and acidic residues" evidence="12">
    <location>
        <begin position="708"/>
        <end position="733"/>
    </location>
</feature>
<dbReference type="UniPathway" id="UPA00253">
    <property type="reaction ID" value="UER00334"/>
</dbReference>
<evidence type="ECO:0000256" key="8">
    <source>
        <dbReference type="ARBA" id="ARBA00023027"/>
    </source>
</evidence>
<evidence type="ECO:0000313" key="16">
    <source>
        <dbReference type="Proteomes" id="UP001652621"/>
    </source>
</evidence>
<dbReference type="NCBIfam" id="TIGR00552">
    <property type="entry name" value="nadE"/>
    <property type="match status" value="1"/>
</dbReference>
<dbReference type="InterPro" id="IPR036526">
    <property type="entry name" value="C-N_Hydrolase_sf"/>
</dbReference>
<dbReference type="EMBL" id="KA648500">
    <property type="protein sequence ID" value="AFP63129.1"/>
    <property type="molecule type" value="mRNA"/>
</dbReference>
<sequence length="791" mass="88334">MGRKITVAVSTLNQWALDFEGNLARILQSIMEAKDMGASYRTGPELEVCGYSCEDHFREPDTYLHSWEVLLEIMMSPICENMLIDVGMPVMHRNVAYNCRVAFFNRKILLIRPKMSNCDDGNYRETRWFTPWTKSLQIEDFYLPRMISQHTGQDTVPFGDAVIATKDTCIGYEICEELWNVKSKHIDMSLSGVEIIVNSSGSYMELRKAHITTDLIRNASFKAGGAYLFSNLRGCDGQRVYFNGCSAIALNGEIVARGKQFSLQDVEVTLATIDLEEIRAYRVSQRSRCSMAASAPTYPRINCDFEMSTHCDIFKTASTPIQWIYQTPEEEIAMGPACWLWDYLRRSGQGGFFLPLSGGVDSSSSATIVHSMCRMIVQAVQQGDAQVLHDIRKILADHEYTPDNPAALCNRLLVTCFMGSVNSSKETRRRASQLANQLGSYHIEISIDTAVNALLGIFNAVTGLTPRFRTQGGCARQNLALQNIQSRIRMVLAYIFAQLMLWVRNRPGGLLVLGSANVDESLRGYLTKYDCSSADVNPIGGISKTDLRRFLIYAKDKFNLPVLESIIDAPPTAELEPLQDGQLMQTDEQDMGMTYAELSEYGRLRKQACCGPYSMFCRLVATWKGDLSPKEVADKVKHFFRCYAINRHKMTVLTPSVHAESYSPDDNRFDHRPFLYRANWSWQFKAIDDEVDKLQPIYTPSTSSHVRPSTDDLLSSHESTHRSSQPHHSDSKHSSPLSSSSIDVAAGATTATPLGTAPSGSLGTLGKKSSGYAKVHVNVLGKIKDRTGIPV</sequence>
<dbReference type="HAMAP" id="MF_02090">
    <property type="entry name" value="NadE_glutamine_dep"/>
    <property type="match status" value="1"/>
</dbReference>
<dbReference type="GO" id="GO:0009435">
    <property type="term" value="P:NAD+ biosynthetic process"/>
    <property type="evidence" value="ECO:0007669"/>
    <property type="project" value="UniProtKB-UniRule"/>
</dbReference>
<keyword evidence="14" id="KW-0378">Hydrolase</keyword>
<dbReference type="PANTHER" id="PTHR23090">
    <property type="entry name" value="NH 3 /GLUTAMINE-DEPENDENT NAD + SYNTHETASE"/>
    <property type="match status" value="1"/>
</dbReference>
<evidence type="ECO:0000256" key="1">
    <source>
        <dbReference type="ARBA" id="ARBA00005188"/>
    </source>
</evidence>
<dbReference type="KEGG" id="mde:101895346"/>
<gene>
    <name evidence="17 18" type="primary">LOC101895346</name>
    <name evidence="15" type="synonym">101895346</name>
</gene>
<dbReference type="STRING" id="7370.T1PKA9"/>
<comment type="catalytic activity">
    <reaction evidence="10 11">
        <text>deamido-NAD(+) + L-glutamine + ATP + H2O = L-glutamate + AMP + diphosphate + NAD(+) + H(+)</text>
        <dbReference type="Rhea" id="RHEA:24384"/>
        <dbReference type="ChEBI" id="CHEBI:15377"/>
        <dbReference type="ChEBI" id="CHEBI:15378"/>
        <dbReference type="ChEBI" id="CHEBI:29985"/>
        <dbReference type="ChEBI" id="CHEBI:30616"/>
        <dbReference type="ChEBI" id="CHEBI:33019"/>
        <dbReference type="ChEBI" id="CHEBI:57540"/>
        <dbReference type="ChEBI" id="CHEBI:58359"/>
        <dbReference type="ChEBI" id="CHEBI:58437"/>
        <dbReference type="ChEBI" id="CHEBI:456215"/>
        <dbReference type="EC" id="6.3.5.1"/>
    </reaction>
</comment>
<dbReference type="RefSeq" id="XP_058978085.1">
    <property type="nucleotide sequence ID" value="XM_059122102.1"/>
</dbReference>
<dbReference type="Pfam" id="PF02540">
    <property type="entry name" value="NAD_synthase"/>
    <property type="match status" value="1"/>
</dbReference>
<keyword evidence="16" id="KW-1185">Reference proteome</keyword>
<dbReference type="AlphaFoldDB" id="T1PKA9"/>
<dbReference type="PROSITE" id="PS50263">
    <property type="entry name" value="CN_HYDROLASE"/>
    <property type="match status" value="1"/>
</dbReference>
<evidence type="ECO:0000259" key="13">
    <source>
        <dbReference type="PROSITE" id="PS50263"/>
    </source>
</evidence>
<keyword evidence="7 11" id="KW-0067">ATP-binding</keyword>
<evidence type="ECO:0000256" key="12">
    <source>
        <dbReference type="SAM" id="MobiDB-lite"/>
    </source>
</evidence>
<dbReference type="FunFam" id="3.60.110.10:FF:000003">
    <property type="entry name" value="Glutamine-dependent NAD(+) synthetase"/>
    <property type="match status" value="1"/>
</dbReference>
<dbReference type="Gene3D" id="3.60.110.10">
    <property type="entry name" value="Carbon-nitrogen hydrolase"/>
    <property type="match status" value="1"/>
</dbReference>
<dbReference type="GO" id="GO:0004359">
    <property type="term" value="F:glutaminase activity"/>
    <property type="evidence" value="ECO:0007669"/>
    <property type="project" value="InterPro"/>
</dbReference>
<evidence type="ECO:0000313" key="17">
    <source>
        <dbReference type="RefSeq" id="XP_058978084.1"/>
    </source>
</evidence>
<protein>
    <recommendedName>
        <fullName evidence="4 11">Glutamine-dependent NAD(+) synthetase</fullName>
        <ecNumber evidence="3 11">6.3.5.1</ecNumber>
    </recommendedName>
    <alternativeName>
        <fullName evidence="9 11">NAD(+) synthase [glutamine-hydrolyzing]</fullName>
    </alternativeName>
</protein>
<dbReference type="VEuPathDB" id="VectorBase:MDOA000107"/>
<dbReference type="GO" id="GO:0005524">
    <property type="term" value="F:ATP binding"/>
    <property type="evidence" value="ECO:0007669"/>
    <property type="project" value="UniProtKB-UniRule"/>
</dbReference>
<dbReference type="Proteomes" id="UP001652621">
    <property type="component" value="Unplaced"/>
</dbReference>
<dbReference type="GO" id="GO:0003952">
    <property type="term" value="F:NAD+ synthase (glutamine-hydrolyzing) activity"/>
    <property type="evidence" value="ECO:0007669"/>
    <property type="project" value="UniProtKB-UniRule"/>
</dbReference>
<dbReference type="Gene3D" id="3.40.50.620">
    <property type="entry name" value="HUPs"/>
    <property type="match status" value="1"/>
</dbReference>
<keyword evidence="6 11" id="KW-0547">Nucleotide-binding</keyword>
<dbReference type="InterPro" id="IPR003694">
    <property type="entry name" value="NAD_synthase"/>
</dbReference>
<evidence type="ECO:0000313" key="18">
    <source>
        <dbReference type="RefSeq" id="XP_058978085.1"/>
    </source>
</evidence>
<evidence type="ECO:0000256" key="4">
    <source>
        <dbReference type="ARBA" id="ARBA00017309"/>
    </source>
</evidence>
<evidence type="ECO:0000256" key="7">
    <source>
        <dbReference type="ARBA" id="ARBA00022840"/>
    </source>
</evidence>
<dbReference type="GO" id="GO:0005737">
    <property type="term" value="C:cytoplasm"/>
    <property type="evidence" value="ECO:0007669"/>
    <property type="project" value="InterPro"/>
</dbReference>
<accession>T1PKA9</accession>
<proteinExistence type="evidence at transcript level"/>
<dbReference type="InterPro" id="IPR014445">
    <property type="entry name" value="Gln-dep_NAD_synthase"/>
</dbReference>
<feature type="region of interest" description="Disordered" evidence="12">
    <location>
        <begin position="699"/>
        <end position="741"/>
    </location>
</feature>
<dbReference type="CDD" id="cd00553">
    <property type="entry name" value="NAD_synthase"/>
    <property type="match status" value="1"/>
</dbReference>
<dbReference type="CDD" id="cd07570">
    <property type="entry name" value="GAT_Gln-NAD-synth"/>
    <property type="match status" value="1"/>
</dbReference>
<comment type="similarity">
    <text evidence="2 11">In the C-terminal section; belongs to the NAD synthetase family.</text>
</comment>
<dbReference type="EC" id="6.3.5.1" evidence="3 11"/>
<evidence type="ECO:0000256" key="9">
    <source>
        <dbReference type="ARBA" id="ARBA00030681"/>
    </source>
</evidence>
<feature type="domain" description="CN hydrolase" evidence="13">
    <location>
        <begin position="5"/>
        <end position="275"/>
    </location>
</feature>
<dbReference type="FunFam" id="3.40.50.620:FF:000036">
    <property type="entry name" value="Glutamine-dependent NAD(+) synthetase"/>
    <property type="match status" value="1"/>
</dbReference>
<evidence type="ECO:0000256" key="6">
    <source>
        <dbReference type="ARBA" id="ARBA00022741"/>
    </source>
</evidence>
<evidence type="ECO:0000256" key="5">
    <source>
        <dbReference type="ARBA" id="ARBA00022598"/>
    </source>
</evidence>
<reference evidence="17 18" key="3">
    <citation type="submission" date="2025-05" db="UniProtKB">
        <authorList>
            <consortium name="RefSeq"/>
        </authorList>
    </citation>
    <scope>IDENTIFICATION</scope>
    <source>
        <strain evidence="17 18">Aabys</strain>
        <tissue evidence="17 18">Whole body</tissue>
    </source>
</reference>
<dbReference type="PIRSF" id="PIRSF006630">
    <property type="entry name" value="NADS_GAT"/>
    <property type="match status" value="1"/>
</dbReference>
<evidence type="ECO:0000256" key="11">
    <source>
        <dbReference type="PIRNR" id="PIRNR006630"/>
    </source>
</evidence>
<organism evidence="14">
    <name type="scientific">Musca domestica</name>
    <name type="common">House fly</name>
    <dbReference type="NCBI Taxonomy" id="7370"/>
    <lineage>
        <taxon>Eukaryota</taxon>
        <taxon>Metazoa</taxon>
        <taxon>Ecdysozoa</taxon>
        <taxon>Arthropoda</taxon>
        <taxon>Hexapoda</taxon>
        <taxon>Insecta</taxon>
        <taxon>Pterygota</taxon>
        <taxon>Neoptera</taxon>
        <taxon>Endopterygota</taxon>
        <taxon>Diptera</taxon>
        <taxon>Brachycera</taxon>
        <taxon>Muscomorpha</taxon>
        <taxon>Muscoidea</taxon>
        <taxon>Muscidae</taxon>
        <taxon>Musca</taxon>
    </lineage>
</organism>
<dbReference type="CTD" id="32328"/>
<dbReference type="PANTHER" id="PTHR23090:SF9">
    <property type="entry name" value="GLUTAMINE-DEPENDENT NAD(+) SYNTHETASE"/>
    <property type="match status" value="1"/>
</dbReference>
<evidence type="ECO:0000313" key="15">
    <source>
        <dbReference type="EnsemblMetazoa" id="MDOA000107-PA"/>
    </source>
</evidence>
<evidence type="ECO:0000256" key="2">
    <source>
        <dbReference type="ARBA" id="ARBA00007145"/>
    </source>
</evidence>
<dbReference type="InterPro" id="IPR003010">
    <property type="entry name" value="C-N_Hydrolase"/>
</dbReference>
<evidence type="ECO:0000256" key="3">
    <source>
        <dbReference type="ARBA" id="ARBA00012743"/>
    </source>
</evidence>
<evidence type="ECO:0000313" key="14">
    <source>
        <dbReference type="EMBL" id="AFP63129.1"/>
    </source>
</evidence>
<dbReference type="VEuPathDB" id="VectorBase:MDOMA2_000309"/>
<keyword evidence="8 11" id="KW-0520">NAD</keyword>
<name>T1PKA9_MUSDO</name>
<dbReference type="InterPro" id="IPR022310">
    <property type="entry name" value="NAD/GMP_synthase"/>
</dbReference>
<reference evidence="14" key="1">
    <citation type="submission" date="2012-08" db="EMBL/GenBank/DDBJ databases">
        <title>Transcriptome of adult Musca domestica launches a platform for comparative house fly gene expression and characterization of differential gene expression among resistant and susceptible house flies.</title>
        <authorList>
            <person name="Liu N."/>
            <person name="Zhang L."/>
            <person name="Li M."/>
            <person name="Reid W."/>
        </authorList>
    </citation>
    <scope>NUCLEOTIDE SEQUENCE</scope>
    <source>
        <strain evidence="14">ALHF</strain>
        <tissue evidence="14">Whole body</tissue>
    </source>
</reference>
<dbReference type="RefSeq" id="XP_058978084.1">
    <property type="nucleotide sequence ID" value="XM_059122101.1"/>
</dbReference>
<keyword evidence="5 11" id="KW-0436">Ligase</keyword>
<dbReference type="Pfam" id="PF00795">
    <property type="entry name" value="CN_hydrolase"/>
    <property type="match status" value="1"/>
</dbReference>
<comment type="pathway">
    <text evidence="1 11">Cofactor biosynthesis; NAD(+) biosynthesis; NAD(+) from deamido-NAD(+) (L-Gln route): step 1/1.</text>
</comment>
<dbReference type="EnsemblMetazoa" id="MDOA000107-RA">
    <property type="protein sequence ID" value="MDOA000107-PA"/>
    <property type="gene ID" value="MDOA000107"/>
</dbReference>
<dbReference type="GeneID" id="101895346"/>
<dbReference type="SUPFAM" id="SSF56317">
    <property type="entry name" value="Carbon-nitrogen hydrolase"/>
    <property type="match status" value="1"/>
</dbReference>
<dbReference type="InterPro" id="IPR014729">
    <property type="entry name" value="Rossmann-like_a/b/a_fold"/>
</dbReference>
<dbReference type="SUPFAM" id="SSF52402">
    <property type="entry name" value="Adenine nucleotide alpha hydrolases-like"/>
    <property type="match status" value="1"/>
</dbReference>
<evidence type="ECO:0000256" key="10">
    <source>
        <dbReference type="ARBA" id="ARBA00052340"/>
    </source>
</evidence>
<dbReference type="OrthoDB" id="2020662at2759"/>